<dbReference type="AlphaFoldDB" id="A0A8S1QRJ4"/>
<dbReference type="EMBL" id="CAJJDN010000113">
    <property type="protein sequence ID" value="CAD8117207.1"/>
    <property type="molecule type" value="Genomic_DNA"/>
</dbReference>
<dbReference type="InterPro" id="IPR002895">
    <property type="entry name" value="Paramecium_SA"/>
</dbReference>
<feature type="signal peptide" evidence="2">
    <location>
        <begin position="1"/>
        <end position="16"/>
    </location>
</feature>
<name>A0A8S1QRJ4_9CILI</name>
<evidence type="ECO:0000256" key="1">
    <source>
        <dbReference type="SAM" id="Phobius"/>
    </source>
</evidence>
<comment type="caution">
    <text evidence="3">The sequence shown here is derived from an EMBL/GenBank/DDBJ whole genome shotgun (WGS) entry which is preliminary data.</text>
</comment>
<keyword evidence="4" id="KW-1185">Reference proteome</keyword>
<feature type="chain" id="PRO_5035856863" description="Transmembrane protein" evidence="2">
    <location>
        <begin position="17"/>
        <end position="381"/>
    </location>
</feature>
<protein>
    <recommendedName>
        <fullName evidence="5">Transmembrane protein</fullName>
    </recommendedName>
</protein>
<dbReference type="OrthoDB" id="289412at2759"/>
<keyword evidence="1" id="KW-0812">Transmembrane</keyword>
<keyword evidence="1" id="KW-1133">Transmembrane helix</keyword>
<sequence>MKTIVIIFILITLIYSTPLTCNEAMTIAECTDIINGIHECIWFDNKCQFKTCQHSSIPCDGLVYQGELCSNSKQGCQSIKKCSDIDNQESCTILKPYGIECFWDQQCIQKNCQHNSISNCKLTNGQKCIYQHQKCSSINQCNDIIEKSSCLVSQIQGLNCIWMNNKCAENSCLAISTKEECFKSIRNSEKCFFTQNQSNDNSCISCSLLTQQCKCDEYMIFGCQWQNNSCQELSCSTYLNQIQCRDDSQCIWYKPMNKCLTIQEASQNDRACDIYIFSTILHICTIFLLLAFCIFKYKQKILLKRFSKNKSQINAKNKTIIKIFHNSNKYSHNSIHLIWSTDYPQIYYFYNSLILKFEFVSFLTDYILIGQIQYMAQLVQV</sequence>
<dbReference type="Proteomes" id="UP000692954">
    <property type="component" value="Unassembled WGS sequence"/>
</dbReference>
<keyword evidence="1" id="KW-0472">Membrane</keyword>
<accession>A0A8S1QRJ4</accession>
<feature type="transmembrane region" description="Helical" evidence="1">
    <location>
        <begin position="274"/>
        <end position="295"/>
    </location>
</feature>
<evidence type="ECO:0000313" key="4">
    <source>
        <dbReference type="Proteomes" id="UP000692954"/>
    </source>
</evidence>
<keyword evidence="2" id="KW-0732">Signal</keyword>
<proteinExistence type="predicted"/>
<evidence type="ECO:0000256" key="2">
    <source>
        <dbReference type="SAM" id="SignalP"/>
    </source>
</evidence>
<gene>
    <name evidence="3" type="ORF">PSON_ATCC_30995.1.T1130071</name>
</gene>
<dbReference type="Pfam" id="PF01508">
    <property type="entry name" value="Paramecium_SA"/>
    <property type="match status" value="1"/>
</dbReference>
<evidence type="ECO:0000313" key="3">
    <source>
        <dbReference type="EMBL" id="CAD8117207.1"/>
    </source>
</evidence>
<organism evidence="3 4">
    <name type="scientific">Paramecium sonneborni</name>
    <dbReference type="NCBI Taxonomy" id="65129"/>
    <lineage>
        <taxon>Eukaryota</taxon>
        <taxon>Sar</taxon>
        <taxon>Alveolata</taxon>
        <taxon>Ciliophora</taxon>
        <taxon>Intramacronucleata</taxon>
        <taxon>Oligohymenophorea</taxon>
        <taxon>Peniculida</taxon>
        <taxon>Parameciidae</taxon>
        <taxon>Paramecium</taxon>
    </lineage>
</organism>
<evidence type="ECO:0008006" key="5">
    <source>
        <dbReference type="Google" id="ProtNLM"/>
    </source>
</evidence>
<reference evidence="3" key="1">
    <citation type="submission" date="2021-01" db="EMBL/GenBank/DDBJ databases">
        <authorList>
            <consortium name="Genoscope - CEA"/>
            <person name="William W."/>
        </authorList>
    </citation>
    <scope>NUCLEOTIDE SEQUENCE</scope>
</reference>